<dbReference type="InterPro" id="IPR000551">
    <property type="entry name" value="MerR-type_HTH_dom"/>
</dbReference>
<evidence type="ECO:0000313" key="4">
    <source>
        <dbReference type="EMBL" id="MCC8430583.1"/>
    </source>
</evidence>
<dbReference type="PROSITE" id="PS50937">
    <property type="entry name" value="HTH_MERR_2"/>
    <property type="match status" value="1"/>
</dbReference>
<dbReference type="Gene3D" id="1.10.1660.10">
    <property type="match status" value="1"/>
</dbReference>
<feature type="compositionally biased region" description="Basic residues" evidence="2">
    <location>
        <begin position="80"/>
        <end position="91"/>
    </location>
</feature>
<evidence type="ECO:0000259" key="3">
    <source>
        <dbReference type="PROSITE" id="PS50937"/>
    </source>
</evidence>
<keyword evidence="5" id="KW-1185">Reference proteome</keyword>
<sequence length="91" mass="10812">MHSVVTTEACAHVLHWRTFKQTDVNFETIRYYERIKLVPAPSRTESGRRLYNDKDVLRLTFLRHARTSAFKSSSSNGYWRCKRSRKHPART</sequence>
<dbReference type="GO" id="GO:0003677">
    <property type="term" value="F:DNA binding"/>
    <property type="evidence" value="ECO:0007669"/>
    <property type="project" value="UniProtKB-KW"/>
</dbReference>
<evidence type="ECO:0000313" key="5">
    <source>
        <dbReference type="Proteomes" id="UP001198862"/>
    </source>
</evidence>
<dbReference type="SMART" id="SM00422">
    <property type="entry name" value="HTH_MERR"/>
    <property type="match status" value="1"/>
</dbReference>
<protein>
    <submittedName>
        <fullName evidence="4">MerR family DNA-binding transcriptional regulator</fullName>
    </submittedName>
</protein>
<gene>
    <name evidence="4" type="ORF">LJ725_16545</name>
</gene>
<name>A0ABS8KWW1_9HYPH</name>
<organism evidence="4 5">
    <name type="scientific">Reyranella aquatilis</name>
    <dbReference type="NCBI Taxonomy" id="2035356"/>
    <lineage>
        <taxon>Bacteria</taxon>
        <taxon>Pseudomonadati</taxon>
        <taxon>Pseudomonadota</taxon>
        <taxon>Alphaproteobacteria</taxon>
        <taxon>Hyphomicrobiales</taxon>
        <taxon>Reyranellaceae</taxon>
        <taxon>Reyranella</taxon>
    </lineage>
</organism>
<dbReference type="Proteomes" id="UP001198862">
    <property type="component" value="Unassembled WGS sequence"/>
</dbReference>
<feature type="region of interest" description="Disordered" evidence="2">
    <location>
        <begin position="72"/>
        <end position="91"/>
    </location>
</feature>
<accession>A0ABS8KWW1</accession>
<dbReference type="PRINTS" id="PR00040">
    <property type="entry name" value="HTHMERR"/>
</dbReference>
<dbReference type="InterPro" id="IPR047057">
    <property type="entry name" value="MerR_fam"/>
</dbReference>
<evidence type="ECO:0000256" key="2">
    <source>
        <dbReference type="SAM" id="MobiDB-lite"/>
    </source>
</evidence>
<dbReference type="EMBL" id="JAJISD010000007">
    <property type="protein sequence ID" value="MCC8430583.1"/>
    <property type="molecule type" value="Genomic_DNA"/>
</dbReference>
<evidence type="ECO:0000256" key="1">
    <source>
        <dbReference type="ARBA" id="ARBA00023125"/>
    </source>
</evidence>
<dbReference type="PANTHER" id="PTHR30204">
    <property type="entry name" value="REDOX-CYCLING DRUG-SENSING TRANSCRIPTIONAL ACTIVATOR SOXR"/>
    <property type="match status" value="1"/>
</dbReference>
<comment type="caution">
    <text evidence="4">The sequence shown here is derived from an EMBL/GenBank/DDBJ whole genome shotgun (WGS) entry which is preliminary data.</text>
</comment>
<keyword evidence="1 4" id="KW-0238">DNA-binding</keyword>
<proteinExistence type="predicted"/>
<dbReference type="PANTHER" id="PTHR30204:SF92">
    <property type="entry name" value="HTH-TYPE TRANSCRIPTIONAL REGULATOR ZNTR"/>
    <property type="match status" value="1"/>
</dbReference>
<dbReference type="SUPFAM" id="SSF46955">
    <property type="entry name" value="Putative DNA-binding domain"/>
    <property type="match status" value="1"/>
</dbReference>
<feature type="domain" description="HTH merR-type" evidence="3">
    <location>
        <begin position="22"/>
        <end position="66"/>
    </location>
</feature>
<reference evidence="4 5" key="1">
    <citation type="submission" date="2021-11" db="EMBL/GenBank/DDBJ databases">
        <authorList>
            <person name="Lee D.-H."/>
            <person name="Kim S.-B."/>
        </authorList>
    </citation>
    <scope>NUCLEOTIDE SEQUENCE [LARGE SCALE GENOMIC DNA]</scope>
    <source>
        <strain evidence="4 5">KCTC 52223</strain>
    </source>
</reference>
<dbReference type="InterPro" id="IPR009061">
    <property type="entry name" value="DNA-bd_dom_put_sf"/>
</dbReference>
<dbReference type="Pfam" id="PF00376">
    <property type="entry name" value="MerR"/>
    <property type="match status" value="1"/>
</dbReference>